<dbReference type="NCBIfam" id="TIGR02937">
    <property type="entry name" value="sigma70-ECF"/>
    <property type="match status" value="1"/>
</dbReference>
<dbReference type="NCBIfam" id="TIGR02960">
    <property type="entry name" value="SigX5"/>
    <property type="match status" value="1"/>
</dbReference>
<evidence type="ECO:0000256" key="3">
    <source>
        <dbReference type="ARBA" id="ARBA00023015"/>
    </source>
</evidence>
<organism evidence="9 10">
    <name type="scientific">Actinomadura chibensis</name>
    <dbReference type="NCBI Taxonomy" id="392828"/>
    <lineage>
        <taxon>Bacteria</taxon>
        <taxon>Bacillati</taxon>
        <taxon>Actinomycetota</taxon>
        <taxon>Actinomycetes</taxon>
        <taxon>Streptosporangiales</taxon>
        <taxon>Thermomonosporaceae</taxon>
        <taxon>Actinomadura</taxon>
    </lineage>
</organism>
<dbReference type="SUPFAM" id="SSF88946">
    <property type="entry name" value="Sigma2 domain of RNA polymerase sigma factors"/>
    <property type="match status" value="1"/>
</dbReference>
<keyword evidence="4" id="KW-0731">Sigma factor</keyword>
<keyword evidence="10" id="KW-1185">Reference proteome</keyword>
<dbReference type="InterPro" id="IPR007627">
    <property type="entry name" value="RNA_pol_sigma70_r2"/>
</dbReference>
<evidence type="ECO:0000256" key="1">
    <source>
        <dbReference type="ARBA" id="ARBA00010641"/>
    </source>
</evidence>
<accession>A0A5D0NB35</accession>
<evidence type="ECO:0000256" key="5">
    <source>
        <dbReference type="ARBA" id="ARBA00023163"/>
    </source>
</evidence>
<dbReference type="PANTHER" id="PTHR43133">
    <property type="entry name" value="RNA POLYMERASE ECF-TYPE SIGMA FACTO"/>
    <property type="match status" value="1"/>
</dbReference>
<dbReference type="Pfam" id="PF08281">
    <property type="entry name" value="Sigma70_r4_2"/>
    <property type="match status" value="1"/>
</dbReference>
<dbReference type="Pfam" id="PF12680">
    <property type="entry name" value="SnoaL_2"/>
    <property type="match status" value="1"/>
</dbReference>
<feature type="domain" description="RNA polymerase sigma-70 region 2" evidence="6">
    <location>
        <begin position="24"/>
        <end position="85"/>
    </location>
</feature>
<evidence type="ECO:0000256" key="4">
    <source>
        <dbReference type="ARBA" id="ARBA00023082"/>
    </source>
</evidence>
<dbReference type="InterPro" id="IPR013325">
    <property type="entry name" value="RNA_pol_sigma_r2"/>
</dbReference>
<comment type="similarity">
    <text evidence="1">Belongs to the sigma-70 factor family. ECF subfamily.</text>
</comment>
<evidence type="ECO:0000259" key="8">
    <source>
        <dbReference type="Pfam" id="PF12680"/>
    </source>
</evidence>
<dbReference type="InterPro" id="IPR032710">
    <property type="entry name" value="NTF2-like_dom_sf"/>
</dbReference>
<feature type="domain" description="RNA polymerase sigma factor 70 region 4 type 2" evidence="7">
    <location>
        <begin position="141"/>
        <end position="191"/>
    </location>
</feature>
<evidence type="ECO:0000259" key="6">
    <source>
        <dbReference type="Pfam" id="PF04542"/>
    </source>
</evidence>
<feature type="domain" description="SnoaL-like" evidence="8">
    <location>
        <begin position="218"/>
        <end position="311"/>
    </location>
</feature>
<dbReference type="Proteomes" id="UP000323380">
    <property type="component" value="Unassembled WGS sequence"/>
</dbReference>
<dbReference type="STRING" id="1220554.GCA_001552135_01587"/>
<dbReference type="Pfam" id="PF04542">
    <property type="entry name" value="Sigma70_r2"/>
    <property type="match status" value="1"/>
</dbReference>
<dbReference type="GO" id="GO:0016987">
    <property type="term" value="F:sigma factor activity"/>
    <property type="evidence" value="ECO:0007669"/>
    <property type="project" value="UniProtKB-KW"/>
</dbReference>
<dbReference type="GO" id="GO:0006352">
    <property type="term" value="P:DNA-templated transcription initiation"/>
    <property type="evidence" value="ECO:0007669"/>
    <property type="project" value="InterPro"/>
</dbReference>
<keyword evidence="3" id="KW-0805">Transcription regulation</keyword>
<dbReference type="InterPro" id="IPR013249">
    <property type="entry name" value="RNA_pol_sigma70_r4_t2"/>
</dbReference>
<dbReference type="AlphaFoldDB" id="A0A5D0NB35"/>
<comment type="subunit">
    <text evidence="2">Interacts transiently with the RNA polymerase catalytic core formed by RpoA, RpoB, RpoC and RpoZ (2 alpha, 1 beta, 1 beta' and 1 omega subunit) to form the RNA polymerase holoenzyme that can initiate transcription.</text>
</comment>
<reference evidence="9 10" key="1">
    <citation type="submission" date="2019-08" db="EMBL/GenBank/DDBJ databases">
        <title>Actinomadura sp. nov. CYP1-5 isolated from mountain soil.</title>
        <authorList>
            <person name="Songsumanus A."/>
            <person name="Kuncharoen N."/>
            <person name="Kudo T."/>
            <person name="Yuki M."/>
            <person name="Igarashi Y."/>
            <person name="Tanasupawat S."/>
        </authorList>
    </citation>
    <scope>NUCLEOTIDE SEQUENCE [LARGE SCALE GENOMIC DNA]</scope>
    <source>
        <strain evidence="9 10">JCM 14158</strain>
    </source>
</reference>
<dbReference type="GO" id="GO:0003677">
    <property type="term" value="F:DNA binding"/>
    <property type="evidence" value="ECO:0007669"/>
    <property type="project" value="InterPro"/>
</dbReference>
<dbReference type="InterPro" id="IPR014284">
    <property type="entry name" value="RNA_pol_sigma-70_dom"/>
</dbReference>
<evidence type="ECO:0000256" key="2">
    <source>
        <dbReference type="ARBA" id="ARBA00011344"/>
    </source>
</evidence>
<dbReference type="RefSeq" id="WP_067887079.1">
    <property type="nucleotide sequence ID" value="NZ_VSFG01000010.1"/>
</dbReference>
<protein>
    <submittedName>
        <fullName evidence="9">Sigma-70 family RNA polymerase sigma factor</fullName>
    </submittedName>
</protein>
<dbReference type="InterPro" id="IPR039425">
    <property type="entry name" value="RNA_pol_sigma-70-like"/>
</dbReference>
<comment type="caution">
    <text evidence="9">The sequence shown here is derived from an EMBL/GenBank/DDBJ whole genome shotgun (WGS) entry which is preliminary data.</text>
</comment>
<dbReference type="InterPro" id="IPR037401">
    <property type="entry name" value="SnoaL-like"/>
</dbReference>
<dbReference type="Gene3D" id="1.10.1740.10">
    <property type="match status" value="1"/>
</dbReference>
<evidence type="ECO:0000259" key="7">
    <source>
        <dbReference type="Pfam" id="PF08281"/>
    </source>
</evidence>
<dbReference type="PANTHER" id="PTHR43133:SF65">
    <property type="entry name" value="ECF RNA POLYMERASE SIGMA FACTOR SIGG"/>
    <property type="match status" value="1"/>
</dbReference>
<dbReference type="InterPro" id="IPR036388">
    <property type="entry name" value="WH-like_DNA-bd_sf"/>
</dbReference>
<dbReference type="CDD" id="cd06171">
    <property type="entry name" value="Sigma70_r4"/>
    <property type="match status" value="1"/>
</dbReference>
<dbReference type="SUPFAM" id="SSF88659">
    <property type="entry name" value="Sigma3 and sigma4 domains of RNA polymerase sigma factors"/>
    <property type="match status" value="1"/>
</dbReference>
<dbReference type="SUPFAM" id="SSF54427">
    <property type="entry name" value="NTF2-like"/>
    <property type="match status" value="1"/>
</dbReference>
<sequence length="332" mass="36643">MDESELLERARGGDEAAFARLAAGHRRELKAHCYRMLGSLQDAEDALQETLLAAWRGLPGFEGRSSPRTWLYRIATNACLRLASKRPPRVLSPEYGPPRGDVHDLGEFVPGPVFLEPWPDDVPGDPGPDASFARREDVELAFVAALQHLPATQRAVLILREVLEFSAAEVASVLELTPAAVNSALQRARKAVRERVPPATQRAELSALGAEGQRELIDAFVAAWERADVDALVSLLAEDVRFTMPPLPAWFDGRDDVMRFIAERCFETPWRLAPIRVNGQPGFACYQRNPDGRFRLGAINVLSVRDGLITAISGFLDPALYPLFGLPKEFPS</sequence>
<keyword evidence="5" id="KW-0804">Transcription</keyword>
<dbReference type="Gene3D" id="3.10.450.50">
    <property type="match status" value="1"/>
</dbReference>
<dbReference type="InterPro" id="IPR014305">
    <property type="entry name" value="RNA_pol_sigma-G_actinobac"/>
</dbReference>
<proteinExistence type="inferred from homology"/>
<dbReference type="InterPro" id="IPR013324">
    <property type="entry name" value="RNA_pol_sigma_r3/r4-like"/>
</dbReference>
<gene>
    <name evidence="9" type="ORF">FXF69_36235</name>
</gene>
<dbReference type="EMBL" id="VSFG01000010">
    <property type="protein sequence ID" value="TYB41549.1"/>
    <property type="molecule type" value="Genomic_DNA"/>
</dbReference>
<name>A0A5D0NB35_9ACTN</name>
<evidence type="ECO:0000313" key="10">
    <source>
        <dbReference type="Proteomes" id="UP000323380"/>
    </source>
</evidence>
<dbReference type="Gene3D" id="1.10.10.10">
    <property type="entry name" value="Winged helix-like DNA-binding domain superfamily/Winged helix DNA-binding domain"/>
    <property type="match status" value="1"/>
</dbReference>
<dbReference type="NCBIfam" id="NF006089">
    <property type="entry name" value="PRK08241.1"/>
    <property type="match status" value="1"/>
</dbReference>
<evidence type="ECO:0000313" key="9">
    <source>
        <dbReference type="EMBL" id="TYB41549.1"/>
    </source>
</evidence>